<evidence type="ECO:0000313" key="3">
    <source>
        <dbReference type="Proteomes" id="UP001283361"/>
    </source>
</evidence>
<gene>
    <name evidence="2" type="ORF">RRG08_014045</name>
</gene>
<dbReference type="Proteomes" id="UP001283361">
    <property type="component" value="Unassembled WGS sequence"/>
</dbReference>
<feature type="compositionally biased region" description="Polar residues" evidence="1">
    <location>
        <begin position="98"/>
        <end position="109"/>
    </location>
</feature>
<dbReference type="EMBL" id="JAWDGP010002956">
    <property type="protein sequence ID" value="KAK3778418.1"/>
    <property type="molecule type" value="Genomic_DNA"/>
</dbReference>
<evidence type="ECO:0000256" key="1">
    <source>
        <dbReference type="SAM" id="MobiDB-lite"/>
    </source>
</evidence>
<feature type="region of interest" description="Disordered" evidence="1">
    <location>
        <begin position="1"/>
        <end position="39"/>
    </location>
</feature>
<comment type="caution">
    <text evidence="2">The sequence shown here is derived from an EMBL/GenBank/DDBJ whole genome shotgun (WGS) entry which is preliminary data.</text>
</comment>
<protein>
    <submittedName>
        <fullName evidence="2">Uncharacterized protein</fullName>
    </submittedName>
</protein>
<dbReference type="AlphaFoldDB" id="A0AAE0ZZ85"/>
<keyword evidence="3" id="KW-1185">Reference proteome</keyword>
<reference evidence="2" key="1">
    <citation type="journal article" date="2023" name="G3 (Bethesda)">
        <title>A reference genome for the long-term kleptoplast-retaining sea slug Elysia crispata morphotype clarki.</title>
        <authorList>
            <person name="Eastman K.E."/>
            <person name="Pendleton A.L."/>
            <person name="Shaikh M.A."/>
            <person name="Suttiyut T."/>
            <person name="Ogas R."/>
            <person name="Tomko P."/>
            <person name="Gavelis G."/>
            <person name="Widhalm J.R."/>
            <person name="Wisecaver J.H."/>
        </authorList>
    </citation>
    <scope>NUCLEOTIDE SEQUENCE</scope>
    <source>
        <strain evidence="2">ECLA1</strain>
    </source>
</reference>
<accession>A0AAE0ZZ85</accession>
<proteinExistence type="predicted"/>
<organism evidence="2 3">
    <name type="scientific">Elysia crispata</name>
    <name type="common">lettuce slug</name>
    <dbReference type="NCBI Taxonomy" id="231223"/>
    <lineage>
        <taxon>Eukaryota</taxon>
        <taxon>Metazoa</taxon>
        <taxon>Spiralia</taxon>
        <taxon>Lophotrochozoa</taxon>
        <taxon>Mollusca</taxon>
        <taxon>Gastropoda</taxon>
        <taxon>Heterobranchia</taxon>
        <taxon>Euthyneura</taxon>
        <taxon>Panpulmonata</taxon>
        <taxon>Sacoglossa</taxon>
        <taxon>Placobranchoidea</taxon>
        <taxon>Plakobranchidae</taxon>
        <taxon>Elysia</taxon>
    </lineage>
</organism>
<feature type="compositionally biased region" description="Polar residues" evidence="1">
    <location>
        <begin position="29"/>
        <end position="39"/>
    </location>
</feature>
<evidence type="ECO:0000313" key="2">
    <source>
        <dbReference type="EMBL" id="KAK3778418.1"/>
    </source>
</evidence>
<name>A0AAE0ZZ85_9GAST</name>
<sequence length="109" mass="12132">MQFQGNVTFGVRTPASPHAYDAPPKSRRTSPSASQRPPATASLNLLHTRLGGVRWAPCVVAEPFRAGSFLRAGPTCRTTHARWRYRRRHQSQARGVDESSSSSWLFSPR</sequence>
<feature type="region of interest" description="Disordered" evidence="1">
    <location>
        <begin position="86"/>
        <end position="109"/>
    </location>
</feature>